<name>A0A2V3IE01_9FLOR</name>
<protein>
    <recommendedName>
        <fullName evidence="3">KIF-binding protein</fullName>
    </recommendedName>
</protein>
<reference evidence="1 2" key="1">
    <citation type="journal article" date="2018" name="Mol. Biol. Evol.">
        <title>Analysis of the draft genome of the red seaweed Gracilariopsis chorda provides insights into genome size evolution in Rhodophyta.</title>
        <authorList>
            <person name="Lee J."/>
            <person name="Yang E.C."/>
            <person name="Graf L."/>
            <person name="Yang J.H."/>
            <person name="Qiu H."/>
            <person name="Zel Zion U."/>
            <person name="Chan C.X."/>
            <person name="Stephens T.G."/>
            <person name="Weber A.P.M."/>
            <person name="Boo G.H."/>
            <person name="Boo S.M."/>
            <person name="Kim K.M."/>
            <person name="Shin Y."/>
            <person name="Jung M."/>
            <person name="Lee S.J."/>
            <person name="Yim H.S."/>
            <person name="Lee J.H."/>
            <person name="Bhattacharya D."/>
            <person name="Yoon H.S."/>
        </authorList>
    </citation>
    <scope>NUCLEOTIDE SEQUENCE [LARGE SCALE GENOMIC DNA]</scope>
    <source>
        <strain evidence="1 2">SKKU-2015</strain>
        <tissue evidence="1">Whole body</tissue>
    </source>
</reference>
<dbReference type="Proteomes" id="UP000247409">
    <property type="component" value="Unassembled WGS sequence"/>
</dbReference>
<comment type="caution">
    <text evidence="1">The sequence shown here is derived from an EMBL/GenBank/DDBJ whole genome shotgun (WGS) entry which is preliminary data.</text>
</comment>
<sequence>MSTGQNHQLFCTSALMAMSTHPLHFEKALAALESALRRGIPPNQLSGFHPLEQLGDLYLSRPTGHRVDNLDRALLSYTLASRTAACALNAQADLCRARLSAKLAQSWFVRLQTVSGTPQSDVAGISAERAHLRAAADAIDIALQRYEDCAQNTHPSSLVGYRRALLFKGLIYDTLCRCLDAQLAFTAEIAVDDNVDATRTVAEAKRAVWKRMYNNSCIQALEKLFVDTADRCDEQGKENCTNNVNSGEMEANTQRQGDQLPGVTKVRGILCLARAYVGSANTGSKQVSAALNLLRDVDTMLDNVIVPVYYDGFRVDEEDLKRMKEEARCLEALLAANDRPAAEGRCVVC</sequence>
<dbReference type="AlphaFoldDB" id="A0A2V3IE01"/>
<organism evidence="1 2">
    <name type="scientific">Gracilariopsis chorda</name>
    <dbReference type="NCBI Taxonomy" id="448386"/>
    <lineage>
        <taxon>Eukaryota</taxon>
        <taxon>Rhodophyta</taxon>
        <taxon>Florideophyceae</taxon>
        <taxon>Rhodymeniophycidae</taxon>
        <taxon>Gracilariales</taxon>
        <taxon>Gracilariaceae</taxon>
        <taxon>Gracilariopsis</taxon>
    </lineage>
</organism>
<dbReference type="EMBL" id="NBIV01000313">
    <property type="protein sequence ID" value="PXF40319.1"/>
    <property type="molecule type" value="Genomic_DNA"/>
</dbReference>
<evidence type="ECO:0008006" key="3">
    <source>
        <dbReference type="Google" id="ProtNLM"/>
    </source>
</evidence>
<proteinExistence type="predicted"/>
<evidence type="ECO:0000313" key="1">
    <source>
        <dbReference type="EMBL" id="PXF40319.1"/>
    </source>
</evidence>
<accession>A0A2V3IE01</accession>
<evidence type="ECO:0000313" key="2">
    <source>
        <dbReference type="Proteomes" id="UP000247409"/>
    </source>
</evidence>
<gene>
    <name evidence="1" type="ORF">BWQ96_09975</name>
</gene>
<keyword evidence="2" id="KW-1185">Reference proteome</keyword>